<evidence type="ECO:0000256" key="3">
    <source>
        <dbReference type="ARBA" id="ARBA00017468"/>
    </source>
</evidence>
<evidence type="ECO:0000256" key="5">
    <source>
        <dbReference type="ARBA" id="ARBA00032061"/>
    </source>
</evidence>
<dbReference type="EC" id="2.4.1.141" evidence="2 7"/>
<dbReference type="EMBL" id="PDLN01000003">
    <property type="protein sequence ID" value="RDW91236.1"/>
    <property type="molecule type" value="Genomic_DNA"/>
</dbReference>
<organism evidence="9 10">
    <name type="scientific">Coleophoma crateriformis</name>
    <dbReference type="NCBI Taxonomy" id="565419"/>
    <lineage>
        <taxon>Eukaryota</taxon>
        <taxon>Fungi</taxon>
        <taxon>Dikarya</taxon>
        <taxon>Ascomycota</taxon>
        <taxon>Pezizomycotina</taxon>
        <taxon>Leotiomycetes</taxon>
        <taxon>Helotiales</taxon>
        <taxon>Dermateaceae</taxon>
        <taxon>Coleophoma</taxon>
    </lineage>
</organism>
<name>A0A3D8SY56_9HELO</name>
<comment type="subunit">
    <text evidence="1 7">Heterodimer with ALG14 to form a functional enzyme.</text>
</comment>
<comment type="subcellular location">
    <subcellularLocation>
        <location evidence="7">Endoplasmic reticulum</location>
    </subcellularLocation>
</comment>
<keyword evidence="7" id="KW-0328">Glycosyltransferase</keyword>
<evidence type="ECO:0000313" key="10">
    <source>
        <dbReference type="Proteomes" id="UP000256328"/>
    </source>
</evidence>
<dbReference type="AlphaFoldDB" id="A0A3D8SY56"/>
<keyword evidence="10" id="KW-1185">Reference proteome</keyword>
<evidence type="ECO:0000256" key="6">
    <source>
        <dbReference type="ARBA" id="ARBA00048184"/>
    </source>
</evidence>
<dbReference type="Pfam" id="PF04101">
    <property type="entry name" value="Glyco_tran_28_C"/>
    <property type="match status" value="1"/>
</dbReference>
<reference evidence="9 10" key="1">
    <citation type="journal article" date="2018" name="IMA Fungus">
        <title>IMA Genome-F 9: Draft genome sequence of Annulohypoxylon stygium, Aspergillus mulundensis, Berkeleyomyces basicola (syn. Thielaviopsis basicola), Ceratocystis smalleyi, two Cercospora beticola strains, Coleophoma cylindrospora, Fusarium fracticaudum, Phialophora cf. hyalina, and Morchella septimelata.</title>
        <authorList>
            <person name="Wingfield B.D."/>
            <person name="Bills G.F."/>
            <person name="Dong Y."/>
            <person name="Huang W."/>
            <person name="Nel W.J."/>
            <person name="Swalarsk-Parry B.S."/>
            <person name="Vaghefi N."/>
            <person name="Wilken P.M."/>
            <person name="An Z."/>
            <person name="de Beer Z.W."/>
            <person name="De Vos L."/>
            <person name="Chen L."/>
            <person name="Duong T.A."/>
            <person name="Gao Y."/>
            <person name="Hammerbacher A."/>
            <person name="Kikkert J.R."/>
            <person name="Li Y."/>
            <person name="Li H."/>
            <person name="Li K."/>
            <person name="Li Q."/>
            <person name="Liu X."/>
            <person name="Ma X."/>
            <person name="Naidoo K."/>
            <person name="Pethybridge S.J."/>
            <person name="Sun J."/>
            <person name="Steenkamp E.T."/>
            <person name="van der Nest M.A."/>
            <person name="van Wyk S."/>
            <person name="Wingfield M.J."/>
            <person name="Xiong C."/>
            <person name="Yue Q."/>
            <person name="Zhang X."/>
        </authorList>
    </citation>
    <scope>NUCLEOTIDE SEQUENCE [LARGE SCALE GENOMIC DNA]</scope>
    <source>
        <strain evidence="9 10">BP5796</strain>
    </source>
</reference>
<dbReference type="PANTHER" id="PTHR47043">
    <property type="entry name" value="UDP-N-ACETYLGLUCOSAMINE TRANSFERASE SUBUNIT ALG13"/>
    <property type="match status" value="1"/>
</dbReference>
<evidence type="ECO:0000256" key="2">
    <source>
        <dbReference type="ARBA" id="ARBA00012614"/>
    </source>
</evidence>
<evidence type="ECO:0000256" key="4">
    <source>
        <dbReference type="ARBA" id="ARBA00024804"/>
    </source>
</evidence>
<comment type="catalytic activity">
    <reaction evidence="6">
        <text>an N-acetyl-alpha-D-glucosaminyl-diphospho-di-trans,poly-cis-dolichol + UDP-N-acetyl-alpha-D-glucosamine = an N,N'-diacetylchitobiosyl-diphospho-di-trans,poly-cis-dolichol + UDP + H(+)</text>
        <dbReference type="Rhea" id="RHEA:23380"/>
        <dbReference type="Rhea" id="RHEA-COMP:19507"/>
        <dbReference type="Rhea" id="RHEA-COMP:19510"/>
        <dbReference type="ChEBI" id="CHEBI:15378"/>
        <dbReference type="ChEBI" id="CHEBI:57269"/>
        <dbReference type="ChEBI" id="CHEBI:57705"/>
        <dbReference type="ChEBI" id="CHEBI:58223"/>
        <dbReference type="ChEBI" id="CHEBI:58427"/>
        <dbReference type="EC" id="2.4.1.141"/>
    </reaction>
</comment>
<protein>
    <recommendedName>
        <fullName evidence="3 7">UDP-N-acetylglucosamine transferase subunit ALG13</fullName>
        <ecNumber evidence="2 7">2.4.1.141</ecNumber>
    </recommendedName>
    <alternativeName>
        <fullName evidence="5 7">Asparagine-linked glycosylation protein 13</fullName>
    </alternativeName>
</protein>
<dbReference type="SUPFAM" id="SSF53756">
    <property type="entry name" value="UDP-Glycosyltransferase/glycogen phosphorylase"/>
    <property type="match status" value="1"/>
</dbReference>
<dbReference type="GO" id="GO:0004577">
    <property type="term" value="F:N-acetylglucosaminyldiphosphodolichol N-acetylglucosaminyltransferase activity"/>
    <property type="evidence" value="ECO:0007669"/>
    <property type="project" value="UniProtKB-EC"/>
</dbReference>
<evidence type="ECO:0000259" key="8">
    <source>
        <dbReference type="Pfam" id="PF04101"/>
    </source>
</evidence>
<dbReference type="Gene3D" id="3.40.50.2000">
    <property type="entry name" value="Glycogen Phosphorylase B"/>
    <property type="match status" value="1"/>
</dbReference>
<keyword evidence="7" id="KW-0808">Transferase</keyword>
<comment type="caution">
    <text evidence="9">The sequence shown here is derived from an EMBL/GenBank/DDBJ whole genome shotgun (WGS) entry which is preliminary data.</text>
</comment>
<keyword evidence="7" id="KW-0256">Endoplasmic reticulum</keyword>
<comment type="similarity">
    <text evidence="7">Belongs to the glycosyltransferase 28 family.</text>
</comment>
<dbReference type="GO" id="GO:0043541">
    <property type="term" value="C:UDP-N-acetylglucosamine transferase complex"/>
    <property type="evidence" value="ECO:0007669"/>
    <property type="project" value="TreeGrafter"/>
</dbReference>
<evidence type="ECO:0000313" key="9">
    <source>
        <dbReference type="EMBL" id="RDW91236.1"/>
    </source>
</evidence>
<proteinExistence type="inferred from homology"/>
<sequence length="197" mass="21617">MASDGLDKELFVTIGATAAFDELLSAVLDPDFQDVATELNFTKMRIQCGKSLEKCKSIISSQPSQLDINVFDFRPQGLNYEMRATTALPGKRHAGVVITHAGAGTVLDAMRMGCHIIVVPNESLLDNHQGEMADELQKQGYVTKGRTSSLSQALRRCVAQIPTRSVNYTWPPSGAGNVTEIVDEMVLREEAMHHRLD</sequence>
<dbReference type="GO" id="GO:0006488">
    <property type="term" value="P:dolichol-linked oligosaccharide biosynthetic process"/>
    <property type="evidence" value="ECO:0007669"/>
    <property type="project" value="TreeGrafter"/>
</dbReference>
<dbReference type="InterPro" id="IPR052474">
    <property type="entry name" value="UDP-GlcNAc_transferase"/>
</dbReference>
<dbReference type="InterPro" id="IPR007235">
    <property type="entry name" value="Glyco_trans_28_C"/>
</dbReference>
<gene>
    <name evidence="7" type="primary">ALG13</name>
    <name evidence="9" type="ORF">BP5796_02401</name>
</gene>
<accession>A0A3D8SY56</accession>
<dbReference type="OrthoDB" id="20273at2759"/>
<feature type="domain" description="Glycosyl transferase family 28 C-terminal" evidence="8">
    <location>
        <begin position="10"/>
        <end position="156"/>
    </location>
</feature>
<evidence type="ECO:0000256" key="7">
    <source>
        <dbReference type="RuleBase" id="RU362128"/>
    </source>
</evidence>
<dbReference type="PANTHER" id="PTHR47043:SF1">
    <property type="entry name" value="UDP-N-ACETYLGLUCOSAMINE TRANSFERASE SUBUNIT ALG13"/>
    <property type="match status" value="1"/>
</dbReference>
<dbReference type="Proteomes" id="UP000256328">
    <property type="component" value="Unassembled WGS sequence"/>
</dbReference>
<comment type="function">
    <text evidence="4 7">Involved in protein N-glycosylation. Essential for the second step of the dolichol-linked oligosaccharide pathway.</text>
</comment>
<evidence type="ECO:0000256" key="1">
    <source>
        <dbReference type="ARBA" id="ARBA00011198"/>
    </source>
</evidence>